<dbReference type="STRING" id="35608.A0A2U1NDU6"/>
<dbReference type="OrthoDB" id="1751331at2759"/>
<evidence type="ECO:0000313" key="5">
    <source>
        <dbReference type="EMBL" id="PWA71658.1"/>
    </source>
</evidence>
<accession>A0A2U1NDU6</accession>
<gene>
    <name evidence="5" type="ORF">CTI12_AA276270</name>
</gene>
<dbReference type="Pfam" id="PF16900">
    <property type="entry name" value="REPA_OB_2"/>
    <property type="match status" value="1"/>
</dbReference>
<feature type="domain" description="Replication protein A OB" evidence="4">
    <location>
        <begin position="620"/>
        <end position="710"/>
    </location>
</feature>
<dbReference type="PANTHER" id="PTHR47165:SF4">
    <property type="entry name" value="OS03G0429900 PROTEIN"/>
    <property type="match status" value="1"/>
</dbReference>
<keyword evidence="6" id="KW-1185">Reference proteome</keyword>
<feature type="compositionally biased region" description="Polar residues" evidence="2">
    <location>
        <begin position="920"/>
        <end position="940"/>
    </location>
</feature>
<dbReference type="Pfam" id="PF02721">
    <property type="entry name" value="DUF223"/>
    <property type="match status" value="1"/>
</dbReference>
<protein>
    <submittedName>
        <fullName evidence="5">Nucleic acid-binding, OB-fold protein</fullName>
    </submittedName>
</protein>
<comment type="caution">
    <text evidence="5">The sequence shown here is derived from an EMBL/GenBank/DDBJ whole genome shotgun (WGS) entry which is preliminary data.</text>
</comment>
<evidence type="ECO:0000313" key="6">
    <source>
        <dbReference type="Proteomes" id="UP000245207"/>
    </source>
</evidence>
<feature type="region of interest" description="Disordered" evidence="2">
    <location>
        <begin position="176"/>
        <end position="280"/>
    </location>
</feature>
<evidence type="ECO:0000256" key="2">
    <source>
        <dbReference type="SAM" id="MobiDB-lite"/>
    </source>
</evidence>
<dbReference type="PANTHER" id="PTHR47165">
    <property type="entry name" value="OS03G0429900 PROTEIN"/>
    <property type="match status" value="1"/>
</dbReference>
<dbReference type="InterPro" id="IPR003871">
    <property type="entry name" value="RFA1B/D_OB_1st"/>
</dbReference>
<dbReference type="AlphaFoldDB" id="A0A2U1NDU6"/>
<dbReference type="InterPro" id="IPR031657">
    <property type="entry name" value="REPA_OB_2"/>
</dbReference>
<dbReference type="Gene3D" id="2.40.50.140">
    <property type="entry name" value="Nucleic acid-binding proteins"/>
    <property type="match status" value="3"/>
</dbReference>
<proteinExistence type="predicted"/>
<evidence type="ECO:0000259" key="4">
    <source>
        <dbReference type="Pfam" id="PF16900"/>
    </source>
</evidence>
<organism evidence="5 6">
    <name type="scientific">Artemisia annua</name>
    <name type="common">Sweet wormwood</name>
    <dbReference type="NCBI Taxonomy" id="35608"/>
    <lineage>
        <taxon>Eukaryota</taxon>
        <taxon>Viridiplantae</taxon>
        <taxon>Streptophyta</taxon>
        <taxon>Embryophyta</taxon>
        <taxon>Tracheophyta</taxon>
        <taxon>Spermatophyta</taxon>
        <taxon>Magnoliopsida</taxon>
        <taxon>eudicotyledons</taxon>
        <taxon>Gunneridae</taxon>
        <taxon>Pentapetalae</taxon>
        <taxon>asterids</taxon>
        <taxon>campanulids</taxon>
        <taxon>Asterales</taxon>
        <taxon>Asteraceae</taxon>
        <taxon>Asteroideae</taxon>
        <taxon>Anthemideae</taxon>
        <taxon>Artemisiinae</taxon>
        <taxon>Artemisia</taxon>
    </lineage>
</organism>
<dbReference type="SUPFAM" id="SSF50249">
    <property type="entry name" value="Nucleic acid-binding proteins"/>
    <property type="match status" value="3"/>
</dbReference>
<evidence type="ECO:0000256" key="1">
    <source>
        <dbReference type="ARBA" id="ARBA00023125"/>
    </source>
</evidence>
<dbReference type="CDD" id="cd04481">
    <property type="entry name" value="RPA1_DBD_B_like"/>
    <property type="match status" value="1"/>
</dbReference>
<feature type="domain" description="Replication protein A 70 kDa DNA-binding subunit B/D first OB fold" evidence="3">
    <location>
        <begin position="464"/>
        <end position="564"/>
    </location>
</feature>
<dbReference type="EMBL" id="PKPP01003043">
    <property type="protein sequence ID" value="PWA71658.1"/>
    <property type="molecule type" value="Genomic_DNA"/>
</dbReference>
<dbReference type="InterPro" id="IPR012340">
    <property type="entry name" value="NA-bd_OB-fold"/>
</dbReference>
<evidence type="ECO:0000259" key="3">
    <source>
        <dbReference type="Pfam" id="PF02721"/>
    </source>
</evidence>
<feature type="region of interest" description="Disordered" evidence="2">
    <location>
        <begin position="909"/>
        <end position="964"/>
    </location>
</feature>
<sequence>MAEDMPVEESHPFVSDGSLTYEHGVSTSDGGLGGSGGQHDNVNEGRHPAFSSHALTGSSGSSQFNIPLTDALQGVAPALHATSGARQGVSLAVVPSDVFDRSGRAAAAMPAHVHSVSELPAEAITVDGLVSTFTVDNIVPQPFEAGSSAIPTPFSVGGLSHGIPMILNFTTGEIGRNRVSAPCGMRGPSNRRDSHSAQPDTVDADAPPVQGPLAPPQREGLANAGTTLRGATIPTTRRSRARGMRGPSNRRDSHSAQPDTVDADAPPMQGPLAPPQREGAPLDYKRFGGFNGVCQYCHALFWLEEKRSGMPASAAPQYQRCCAEGLIEFLNSHNALVHLFRTARDKLREADIPEFQIRLFGVVGGNQYELPTADTIGAIVYDGGPETMTDYDVVIQRHSGEQSRTDFIRRKQNNIRSEYLSGIYDAITRGDRDGRDVGKMALTGNTDAQSQVPGPVVQQRSLAYFTDLNPADNSKFIEARVYRKWTTMKVPNLIPTCFSCILLDKKGSAIQANADLKEKERFERDLQINCVYRIQGFGFEKTDGWGKTLDNDMTLCFGKHTQIDPLKDNDYPYHYFSFAAYNELGGRLEKKNPILTGTGPLYTNHFTSIIDLTKIYECVFPDYIGYIHNVEKVKEYGGATGNKIKLRNIGIRNLNNNVVAFTLWNEKADNFEEDEYLKMTKPVVLAVSSCYLKTYGGQLQLSATSATSYYFNPPIEETAELLAAYKQISQLISYNESNTAAPQLEVQTEKLLDWEQERTRNRVALGTLLQIDPNTQQRVLFTQQVMILRIDNTQEWYYQKCDECGGKLRYGFVHGHCHPYGTQPKPEKSYSFRLVMTDGTGNATMTCFSPQTDGLIKDVNTLLEEVADKSPEVIPPQILALENTRHVFQFRFAKPVAKGPPTFILQKSAVHSSPPPATPLATQETPTDMPNITYLPSSSSVRKELFTTSVEEESDPEPKKQKTE</sequence>
<reference evidence="5 6" key="1">
    <citation type="journal article" date="2018" name="Mol. Plant">
        <title>The genome of Artemisia annua provides insight into the evolution of Asteraceae family and artemisinin biosynthesis.</title>
        <authorList>
            <person name="Shen Q."/>
            <person name="Zhang L."/>
            <person name="Liao Z."/>
            <person name="Wang S."/>
            <person name="Yan T."/>
            <person name="Shi P."/>
            <person name="Liu M."/>
            <person name="Fu X."/>
            <person name="Pan Q."/>
            <person name="Wang Y."/>
            <person name="Lv Z."/>
            <person name="Lu X."/>
            <person name="Zhang F."/>
            <person name="Jiang W."/>
            <person name="Ma Y."/>
            <person name="Chen M."/>
            <person name="Hao X."/>
            <person name="Li L."/>
            <person name="Tang Y."/>
            <person name="Lv G."/>
            <person name="Zhou Y."/>
            <person name="Sun X."/>
            <person name="Brodelius P.E."/>
            <person name="Rose J.K.C."/>
            <person name="Tang K."/>
        </authorList>
    </citation>
    <scope>NUCLEOTIDE SEQUENCE [LARGE SCALE GENOMIC DNA]</scope>
    <source>
        <strain evidence="6">cv. Huhao1</strain>
        <tissue evidence="5">Leaf</tissue>
    </source>
</reference>
<feature type="region of interest" description="Disordered" evidence="2">
    <location>
        <begin position="1"/>
        <end position="53"/>
    </location>
</feature>
<keyword evidence="1" id="KW-0238">DNA-binding</keyword>
<dbReference type="Proteomes" id="UP000245207">
    <property type="component" value="Unassembled WGS sequence"/>
</dbReference>
<dbReference type="GO" id="GO:0003677">
    <property type="term" value="F:DNA binding"/>
    <property type="evidence" value="ECO:0007669"/>
    <property type="project" value="UniProtKB-KW"/>
</dbReference>
<name>A0A2U1NDU6_ARTAN</name>